<reference evidence="1" key="1">
    <citation type="submission" date="2021-06" db="EMBL/GenBank/DDBJ databases">
        <authorList>
            <person name="Kallberg Y."/>
            <person name="Tangrot J."/>
            <person name="Rosling A."/>
        </authorList>
    </citation>
    <scope>NUCLEOTIDE SEQUENCE</scope>
    <source>
        <strain evidence="1">CL356</strain>
    </source>
</reference>
<organism evidence="1 2">
    <name type="scientific">Acaulospora colombiana</name>
    <dbReference type="NCBI Taxonomy" id="27376"/>
    <lineage>
        <taxon>Eukaryota</taxon>
        <taxon>Fungi</taxon>
        <taxon>Fungi incertae sedis</taxon>
        <taxon>Mucoromycota</taxon>
        <taxon>Glomeromycotina</taxon>
        <taxon>Glomeromycetes</taxon>
        <taxon>Diversisporales</taxon>
        <taxon>Acaulosporaceae</taxon>
        <taxon>Acaulospora</taxon>
    </lineage>
</organism>
<evidence type="ECO:0000313" key="2">
    <source>
        <dbReference type="Proteomes" id="UP000789525"/>
    </source>
</evidence>
<comment type="caution">
    <text evidence="1">The sequence shown here is derived from an EMBL/GenBank/DDBJ whole genome shotgun (WGS) entry which is preliminary data.</text>
</comment>
<accession>A0ACA9QM57</accession>
<protein>
    <submittedName>
        <fullName evidence="1">564_t:CDS:1</fullName>
    </submittedName>
</protein>
<sequence>LYRIIQDVILSPSSLTSSCKSGNVTSSDTSSRTKSRRAASRLYVKEYFLNRIYALGSFKTYWNRLYDVALLLWIDAWIGIFSYKCKAQDSFTSPYLAIMTTPNNNERRIYSIFISGERFRLTRDQLESDPGNYFATFFFGDFAEAQNGCTELVIEKEPKLFRLIHAHLRGYTILPLSMSSIPQYMTHETALTNLIADAEFYGLQMLVDKLQ</sequence>
<name>A0ACA9QM57_9GLOM</name>
<keyword evidence="2" id="KW-1185">Reference proteome</keyword>
<dbReference type="Proteomes" id="UP000789525">
    <property type="component" value="Unassembled WGS sequence"/>
</dbReference>
<proteinExistence type="predicted"/>
<feature type="non-terminal residue" evidence="1">
    <location>
        <position position="1"/>
    </location>
</feature>
<evidence type="ECO:0000313" key="1">
    <source>
        <dbReference type="EMBL" id="CAG8758585.1"/>
    </source>
</evidence>
<gene>
    <name evidence="1" type="ORF">ACOLOM_LOCUS13091</name>
</gene>
<dbReference type="EMBL" id="CAJVPT010057468">
    <property type="protein sequence ID" value="CAG8758585.1"/>
    <property type="molecule type" value="Genomic_DNA"/>
</dbReference>
<feature type="non-terminal residue" evidence="1">
    <location>
        <position position="211"/>
    </location>
</feature>